<name>A0A9P0F7F6_BEMTA</name>
<dbReference type="AlphaFoldDB" id="A0A9P0F7F6"/>
<dbReference type="Pfam" id="PF12799">
    <property type="entry name" value="LRR_4"/>
    <property type="match status" value="1"/>
</dbReference>
<evidence type="ECO:0000256" key="2">
    <source>
        <dbReference type="ARBA" id="ARBA00022737"/>
    </source>
</evidence>
<accession>A0A9P0F7F6</accession>
<dbReference type="GO" id="GO:0005737">
    <property type="term" value="C:cytoplasm"/>
    <property type="evidence" value="ECO:0007669"/>
    <property type="project" value="TreeGrafter"/>
</dbReference>
<dbReference type="EMBL" id="OU963868">
    <property type="protein sequence ID" value="CAH0392845.1"/>
    <property type="molecule type" value="Genomic_DNA"/>
</dbReference>
<dbReference type="SUPFAM" id="SSF52058">
    <property type="entry name" value="L domain-like"/>
    <property type="match status" value="1"/>
</dbReference>
<dbReference type="InterPro" id="IPR001611">
    <property type="entry name" value="Leu-rich_rpt"/>
</dbReference>
<proteinExistence type="predicted"/>
<keyword evidence="4" id="KW-1185">Reference proteome</keyword>
<dbReference type="Proteomes" id="UP001152759">
    <property type="component" value="Chromosome 7"/>
</dbReference>
<sequence length="219" mass="24865">MIVERRCTLKCDCGVIRCEIALFIVVLQSVRESEFRSKTSRGLLRAQVDEVYTMSRGNKDKYENANPRKTHTIMSPEDVAAGKKSYWSELEITGSIRNLSVDLWQLTHLTCLYLNDNCLSRLPGDISRLSSLNVLDLSNNKLRSLPAELGELIYLRELLLNNNLLRSLPYELGKLFQLQSLGLNGNPLCKEFLKLYAEPNGTQKLLTYLLDSLTGIRPV</sequence>
<evidence type="ECO:0000313" key="4">
    <source>
        <dbReference type="Proteomes" id="UP001152759"/>
    </source>
</evidence>
<keyword evidence="2" id="KW-0677">Repeat</keyword>
<dbReference type="InterPro" id="IPR025875">
    <property type="entry name" value="Leu-rich_rpt_4"/>
</dbReference>
<evidence type="ECO:0008006" key="5">
    <source>
        <dbReference type="Google" id="ProtNLM"/>
    </source>
</evidence>
<gene>
    <name evidence="3" type="ORF">BEMITA_LOCUS11315</name>
</gene>
<dbReference type="FunFam" id="3.80.10.10:FF:000343">
    <property type="entry name" value="CCR4-NOT transcription complex subunit"/>
    <property type="match status" value="1"/>
</dbReference>
<organism evidence="3 4">
    <name type="scientific">Bemisia tabaci</name>
    <name type="common">Sweetpotato whitefly</name>
    <name type="synonym">Aleurodes tabaci</name>
    <dbReference type="NCBI Taxonomy" id="7038"/>
    <lineage>
        <taxon>Eukaryota</taxon>
        <taxon>Metazoa</taxon>
        <taxon>Ecdysozoa</taxon>
        <taxon>Arthropoda</taxon>
        <taxon>Hexapoda</taxon>
        <taxon>Insecta</taxon>
        <taxon>Pterygota</taxon>
        <taxon>Neoptera</taxon>
        <taxon>Paraneoptera</taxon>
        <taxon>Hemiptera</taxon>
        <taxon>Sternorrhyncha</taxon>
        <taxon>Aleyrodoidea</taxon>
        <taxon>Aleyrodidae</taxon>
        <taxon>Aleyrodinae</taxon>
        <taxon>Bemisia</taxon>
    </lineage>
</organism>
<evidence type="ECO:0000256" key="1">
    <source>
        <dbReference type="ARBA" id="ARBA00022614"/>
    </source>
</evidence>
<keyword evidence="1" id="KW-0433">Leucine-rich repeat</keyword>
<protein>
    <recommendedName>
        <fullName evidence="5">CCR4-NOT transcription complex subunit 6-like protein</fullName>
    </recommendedName>
</protein>
<dbReference type="InterPro" id="IPR003591">
    <property type="entry name" value="Leu-rich_rpt_typical-subtyp"/>
</dbReference>
<reference evidence="3" key="1">
    <citation type="submission" date="2021-12" db="EMBL/GenBank/DDBJ databases">
        <authorList>
            <person name="King R."/>
        </authorList>
    </citation>
    <scope>NUCLEOTIDE SEQUENCE</scope>
</reference>
<dbReference type="PANTHER" id="PTHR48051">
    <property type="match status" value="1"/>
</dbReference>
<dbReference type="InterPro" id="IPR032675">
    <property type="entry name" value="LRR_dom_sf"/>
</dbReference>
<dbReference type="InterPro" id="IPR050216">
    <property type="entry name" value="LRR_domain-containing"/>
</dbReference>
<dbReference type="PROSITE" id="PS51450">
    <property type="entry name" value="LRR"/>
    <property type="match status" value="2"/>
</dbReference>
<dbReference type="SMART" id="SM00369">
    <property type="entry name" value="LRR_TYP"/>
    <property type="match status" value="3"/>
</dbReference>
<dbReference type="PANTHER" id="PTHR48051:SF54">
    <property type="entry name" value="LEUCINE-RICH REPEAT-CONTAINING PROTEIN"/>
    <property type="match status" value="1"/>
</dbReference>
<dbReference type="Gene3D" id="3.80.10.10">
    <property type="entry name" value="Ribonuclease Inhibitor"/>
    <property type="match status" value="1"/>
</dbReference>
<evidence type="ECO:0000313" key="3">
    <source>
        <dbReference type="EMBL" id="CAH0392845.1"/>
    </source>
</evidence>